<feature type="transmembrane region" description="Helical" evidence="1">
    <location>
        <begin position="160"/>
        <end position="179"/>
    </location>
</feature>
<dbReference type="HOGENOM" id="CLU_044208_7_0_6"/>
<evidence type="ECO:0000256" key="1">
    <source>
        <dbReference type="SAM" id="Phobius"/>
    </source>
</evidence>
<reference evidence="3 4" key="1">
    <citation type="submission" date="2014-01" db="EMBL/GenBank/DDBJ databases">
        <title>Full genme sequencing of cellulolytic bacterium Gynuella sunshinyii YC6258T gen. nov., sp. nov.</title>
        <authorList>
            <person name="Khan H."/>
            <person name="Chung E.J."/>
            <person name="Chung Y.R."/>
        </authorList>
    </citation>
    <scope>NUCLEOTIDE SEQUENCE [LARGE SCALE GENOMIC DNA]</scope>
    <source>
        <strain evidence="3 4">YC6258</strain>
    </source>
</reference>
<dbReference type="Pfam" id="PF09335">
    <property type="entry name" value="VTT_dom"/>
    <property type="match status" value="1"/>
</dbReference>
<protein>
    <submittedName>
        <fullName evidence="3">Putative membrane-associated protein</fullName>
    </submittedName>
</protein>
<dbReference type="PANTHER" id="PTHR42709:SF2">
    <property type="entry name" value="INNER MEMBRANE PROTEIN YOHD"/>
    <property type="match status" value="1"/>
</dbReference>
<dbReference type="PATRIC" id="fig|1445510.3.peg.4621"/>
<name>A0A0C5VBG9_9GAMM</name>
<evidence type="ECO:0000259" key="2">
    <source>
        <dbReference type="Pfam" id="PF09335"/>
    </source>
</evidence>
<keyword evidence="1" id="KW-0472">Membrane</keyword>
<dbReference type="KEGG" id="gsn:YC6258_04658"/>
<dbReference type="STRING" id="1445510.YC6258_04658"/>
<dbReference type="Proteomes" id="UP000032266">
    <property type="component" value="Chromosome"/>
</dbReference>
<dbReference type="AlphaFoldDB" id="A0A0C5VBG9"/>
<feature type="transmembrane region" description="Helical" evidence="1">
    <location>
        <begin position="39"/>
        <end position="61"/>
    </location>
</feature>
<organism evidence="3 4">
    <name type="scientific">Gynuella sunshinyii YC6258</name>
    <dbReference type="NCBI Taxonomy" id="1445510"/>
    <lineage>
        <taxon>Bacteria</taxon>
        <taxon>Pseudomonadati</taxon>
        <taxon>Pseudomonadota</taxon>
        <taxon>Gammaproteobacteria</taxon>
        <taxon>Oceanospirillales</taxon>
        <taxon>Saccharospirillaceae</taxon>
        <taxon>Gynuella</taxon>
    </lineage>
</organism>
<proteinExistence type="predicted"/>
<evidence type="ECO:0000313" key="3">
    <source>
        <dbReference type="EMBL" id="AJQ96690.1"/>
    </source>
</evidence>
<dbReference type="InterPro" id="IPR032816">
    <property type="entry name" value="VTT_dom"/>
</dbReference>
<dbReference type="InterPro" id="IPR051311">
    <property type="entry name" value="DedA_domain"/>
</dbReference>
<evidence type="ECO:0000313" key="4">
    <source>
        <dbReference type="Proteomes" id="UP000032266"/>
    </source>
</evidence>
<dbReference type="PANTHER" id="PTHR42709">
    <property type="entry name" value="ALKALINE PHOSPHATASE LIKE PROTEIN"/>
    <property type="match status" value="1"/>
</dbReference>
<feature type="transmembrane region" description="Helical" evidence="1">
    <location>
        <begin position="123"/>
        <end position="144"/>
    </location>
</feature>
<feature type="transmembrane region" description="Helical" evidence="1">
    <location>
        <begin position="12"/>
        <end position="33"/>
    </location>
</feature>
<dbReference type="GO" id="GO:0005886">
    <property type="term" value="C:plasma membrane"/>
    <property type="evidence" value="ECO:0007669"/>
    <property type="project" value="TreeGrafter"/>
</dbReference>
<keyword evidence="4" id="KW-1185">Reference proteome</keyword>
<dbReference type="OrthoDB" id="9780918at2"/>
<dbReference type="RefSeq" id="WP_044620262.1">
    <property type="nucleotide sequence ID" value="NZ_CP007142.1"/>
</dbReference>
<feature type="domain" description="VTT" evidence="2">
    <location>
        <begin position="22"/>
        <end position="142"/>
    </location>
</feature>
<sequence>MLENLVTHYGYLALLLGTFLEGEAILVIGGLMAHQGYLSLPWVMTVALIGSFAGDQFYFYLGRKKGRSLIKSPSMQSKLEKVFRLIQKHENWLIVGFRFIYGIRTITPIALGLSRVSYLKYSVLNFLGALVWSIVITLVGYSFGHLAERLMGDLKKYEEIILIIVLTVFIGGLLVHWQLKRRSR</sequence>
<dbReference type="EMBL" id="CP007142">
    <property type="protein sequence ID" value="AJQ96690.1"/>
    <property type="molecule type" value="Genomic_DNA"/>
</dbReference>
<keyword evidence="1" id="KW-1133">Transmembrane helix</keyword>
<keyword evidence="1" id="KW-0812">Transmembrane</keyword>
<accession>A0A0C5VBG9</accession>
<gene>
    <name evidence="3" type="ORF">YC6258_04658</name>
</gene>